<dbReference type="GO" id="GO:1990904">
    <property type="term" value="C:ribonucleoprotein complex"/>
    <property type="evidence" value="ECO:0007669"/>
    <property type="project" value="UniProtKB-KW"/>
</dbReference>
<dbReference type="OrthoDB" id="10259785at2759"/>
<dbReference type="InterPro" id="IPR025755">
    <property type="entry name" value="Ribos_uL4_C_dom"/>
</dbReference>
<evidence type="ECO:0000256" key="2">
    <source>
        <dbReference type="ARBA" id="ARBA00022980"/>
    </source>
</evidence>
<dbReference type="GO" id="GO:0005840">
    <property type="term" value="C:ribosome"/>
    <property type="evidence" value="ECO:0007669"/>
    <property type="project" value="UniProtKB-KW"/>
</dbReference>
<reference evidence="5 6" key="1">
    <citation type="submission" date="2019-02" db="EMBL/GenBank/DDBJ databases">
        <title>Genome sequencing of the rare red list fungi Antrodiella citrinella (Flaviporus citrinellus).</title>
        <authorList>
            <person name="Buettner E."/>
            <person name="Kellner H."/>
        </authorList>
    </citation>
    <scope>NUCLEOTIDE SEQUENCE [LARGE SCALE GENOMIC DNA]</scope>
    <source>
        <strain evidence="5 6">DSM 108506</strain>
    </source>
</reference>
<dbReference type="GO" id="GO:0003735">
    <property type="term" value="F:structural constituent of ribosome"/>
    <property type="evidence" value="ECO:0007669"/>
    <property type="project" value="InterPro"/>
</dbReference>
<dbReference type="InterPro" id="IPR002136">
    <property type="entry name" value="Ribosomal_uL4"/>
</dbReference>
<comment type="similarity">
    <text evidence="1">Belongs to the universal ribosomal protein uL4 family.</text>
</comment>
<gene>
    <name evidence="5" type="ORF">EUX98_g4583</name>
</gene>
<sequence>MTIPQSFDLVSGPHTDSWVFTLNDFNVSTTQVHAMRIADSGSKRHAVYIPAALGLFGLGDLLPELNASSPAAAASSVMSSAPSETRAQDVVQRLKQRESVIHSAARTDVLFQREAIPSADTNVGSDIGVDANSITYAELLDVTRPDSAYVSLDDTSSWISAVTEQRANTLSGDDTDSEPRVRFSPFHMDEKERANIEAVKICFRTGVTTCIPCLRPDCNAVLFNKREWSCSPSSRPQDFINVLKKPMASRPTVSVHAISGEASSSLPLPAVLTAPIRLDVVQQVHKSIAKNKRQAYSVNVKAGHQTSAESWGTGRAVARIPRVGGGGTHRSGQAAFGNMCRGGRMFAPTKIWRKWHVKVNQNQRRFAVVSALAASALPSLVLARGHRVEEIEEVPLVIASGVESFKKTKEAVALLKTLKAYNDVVKVSNSRKLRAGKGKLRNRRHRQRRGPLVVYNEDNGIVKAFRNIPGVELVNVRRLNLLQLAPGGHLGRFVIWTEAAFGLLDEVFGTFDKASTHKKDYLYVILAFFYDKVHGNTHFFAPISLPTAKISNPDVTRIINSDEIQSVVRPANSKHQKRPWTQHKNPLVNKAVLFRLNPYAKTLRRQEILKQERIKAKKDQKRTKAPKAAGDAFLKTLFAP</sequence>
<dbReference type="SUPFAM" id="SSF52166">
    <property type="entry name" value="Ribosomal protein L4"/>
    <property type="match status" value="1"/>
</dbReference>
<proteinExistence type="inferred from homology"/>
<keyword evidence="6" id="KW-1185">Reference proteome</keyword>
<dbReference type="Gene3D" id="3.40.1370.10">
    <property type="match status" value="1"/>
</dbReference>
<evidence type="ECO:0000313" key="6">
    <source>
        <dbReference type="Proteomes" id="UP000308730"/>
    </source>
</evidence>
<dbReference type="PANTHER" id="PTHR19431">
    <property type="entry name" value="60S RIBOSOMAL PROTEIN L4"/>
    <property type="match status" value="1"/>
</dbReference>
<organism evidence="5 6">
    <name type="scientific">Antrodiella citrinella</name>
    <dbReference type="NCBI Taxonomy" id="2447956"/>
    <lineage>
        <taxon>Eukaryota</taxon>
        <taxon>Fungi</taxon>
        <taxon>Dikarya</taxon>
        <taxon>Basidiomycota</taxon>
        <taxon>Agaricomycotina</taxon>
        <taxon>Agaricomycetes</taxon>
        <taxon>Polyporales</taxon>
        <taxon>Steccherinaceae</taxon>
        <taxon>Antrodiella</taxon>
    </lineage>
</organism>
<dbReference type="GO" id="GO:0006412">
    <property type="term" value="P:translation"/>
    <property type="evidence" value="ECO:0007669"/>
    <property type="project" value="InterPro"/>
</dbReference>
<accession>A0A4S4MTN0</accession>
<dbReference type="EMBL" id="SGPM01000116">
    <property type="protein sequence ID" value="THH29604.1"/>
    <property type="molecule type" value="Genomic_DNA"/>
</dbReference>
<feature type="domain" description="Large ribosomal subunit protein uL4 C-terminal" evidence="4">
    <location>
        <begin position="544"/>
        <end position="616"/>
    </location>
</feature>
<evidence type="ECO:0000259" key="4">
    <source>
        <dbReference type="Pfam" id="PF14374"/>
    </source>
</evidence>
<dbReference type="AlphaFoldDB" id="A0A4S4MTN0"/>
<dbReference type="Pfam" id="PF00573">
    <property type="entry name" value="Ribosomal_L4"/>
    <property type="match status" value="1"/>
</dbReference>
<evidence type="ECO:0000256" key="3">
    <source>
        <dbReference type="ARBA" id="ARBA00023274"/>
    </source>
</evidence>
<dbReference type="InterPro" id="IPR023574">
    <property type="entry name" value="Ribosomal_uL4_dom_sf"/>
</dbReference>
<evidence type="ECO:0000256" key="1">
    <source>
        <dbReference type="ARBA" id="ARBA00010528"/>
    </source>
</evidence>
<keyword evidence="2" id="KW-0689">Ribosomal protein</keyword>
<name>A0A4S4MTN0_9APHY</name>
<keyword evidence="3" id="KW-0687">Ribonucleoprotein</keyword>
<dbReference type="InterPro" id="IPR045240">
    <property type="entry name" value="Ribosomal_uL4_euk/arch"/>
</dbReference>
<protein>
    <recommendedName>
        <fullName evidence="4">Large ribosomal subunit protein uL4 C-terminal domain-containing protein</fullName>
    </recommendedName>
</protein>
<comment type="caution">
    <text evidence="5">The sequence shown here is derived from an EMBL/GenBank/DDBJ whole genome shotgun (WGS) entry which is preliminary data.</text>
</comment>
<evidence type="ECO:0000313" key="5">
    <source>
        <dbReference type="EMBL" id="THH29604.1"/>
    </source>
</evidence>
<dbReference type="Pfam" id="PF14374">
    <property type="entry name" value="Ribos_L4_asso_C"/>
    <property type="match status" value="1"/>
</dbReference>
<dbReference type="InterPro" id="IPR013000">
    <property type="entry name" value="Ribosomal_uL4_euk/arc_CS"/>
</dbReference>
<dbReference type="PROSITE" id="PS00939">
    <property type="entry name" value="RIBOSOMAL_L1E"/>
    <property type="match status" value="1"/>
</dbReference>
<dbReference type="Proteomes" id="UP000308730">
    <property type="component" value="Unassembled WGS sequence"/>
</dbReference>
<dbReference type="FunFam" id="3.40.1370.10:FF:000002">
    <property type="entry name" value="60S ribosomal protein L4"/>
    <property type="match status" value="1"/>
</dbReference>